<evidence type="ECO:0008006" key="4">
    <source>
        <dbReference type="Google" id="ProtNLM"/>
    </source>
</evidence>
<proteinExistence type="predicted"/>
<evidence type="ECO:0000313" key="2">
    <source>
        <dbReference type="EMBL" id="WUX52009.1"/>
    </source>
</evidence>
<dbReference type="PROSITE" id="PS51257">
    <property type="entry name" value="PROKAR_LIPOPROTEIN"/>
    <property type="match status" value="1"/>
</dbReference>
<sequence>MRIRDRKNHPLHATRRRLAVSLGALSFVLLAAGCSEEGAREYEVPKALCGVDVPAEVLDPLLPDGEKVSERSKTASGVKRCYVSVDDKVVLSTSVEWYEADTPVAEVAEKTIGADPGDKVTADKRYSYSGKGGAGLIHCEDSSAIDKDVDGDLYTTVRVGGDDSVDAADVLKMIEAYTAGSPSAGECEVDL</sequence>
<protein>
    <recommendedName>
        <fullName evidence="4">DUF3558 domain-containing protein</fullName>
    </recommendedName>
</protein>
<dbReference type="RefSeq" id="WP_329075697.1">
    <property type="nucleotide sequence ID" value="NZ_CP109495.1"/>
</dbReference>
<organism evidence="2 3">
    <name type="scientific">Streptomyces niveus</name>
    <name type="common">Streptomyces spheroides</name>
    <dbReference type="NCBI Taxonomy" id="193462"/>
    <lineage>
        <taxon>Bacteria</taxon>
        <taxon>Bacillati</taxon>
        <taxon>Actinomycetota</taxon>
        <taxon>Actinomycetes</taxon>
        <taxon>Kitasatosporales</taxon>
        <taxon>Streptomycetaceae</taxon>
        <taxon>Streptomyces</taxon>
    </lineage>
</organism>
<evidence type="ECO:0000313" key="3">
    <source>
        <dbReference type="Proteomes" id="UP001432209"/>
    </source>
</evidence>
<name>A0ABZ2A3K5_STRNV</name>
<dbReference type="Proteomes" id="UP001432209">
    <property type="component" value="Chromosome"/>
</dbReference>
<reference evidence="2" key="1">
    <citation type="submission" date="2022-10" db="EMBL/GenBank/DDBJ databases">
        <title>The complete genomes of actinobacterial strains from the NBC collection.</title>
        <authorList>
            <person name="Joergensen T.S."/>
            <person name="Alvarez Arevalo M."/>
            <person name="Sterndorff E.B."/>
            <person name="Faurdal D."/>
            <person name="Vuksanovic O."/>
            <person name="Mourched A.-S."/>
            <person name="Charusanti P."/>
            <person name="Shaw S."/>
            <person name="Blin K."/>
            <person name="Weber T."/>
        </authorList>
    </citation>
    <scope>NUCLEOTIDE SEQUENCE</scope>
    <source>
        <strain evidence="2">NBC_01432</strain>
    </source>
</reference>
<evidence type="ECO:0000256" key="1">
    <source>
        <dbReference type="SAM" id="SignalP"/>
    </source>
</evidence>
<feature type="signal peptide" evidence="1">
    <location>
        <begin position="1"/>
        <end position="31"/>
    </location>
</feature>
<keyword evidence="3" id="KW-1185">Reference proteome</keyword>
<keyword evidence="1" id="KW-0732">Signal</keyword>
<dbReference type="EMBL" id="CP109495">
    <property type="protein sequence ID" value="WUX52009.1"/>
    <property type="molecule type" value="Genomic_DNA"/>
</dbReference>
<gene>
    <name evidence="2" type="ORF">OG442_10970</name>
</gene>
<accession>A0ABZ2A3K5</accession>
<feature type="chain" id="PRO_5045624322" description="DUF3558 domain-containing protein" evidence="1">
    <location>
        <begin position="32"/>
        <end position="191"/>
    </location>
</feature>